<gene>
    <name evidence="3" type="ORF">KWG56_09275</name>
</gene>
<feature type="compositionally biased region" description="Basic residues" evidence="1">
    <location>
        <begin position="481"/>
        <end position="500"/>
    </location>
</feature>
<feature type="domain" description="Glycine-rich" evidence="2">
    <location>
        <begin position="238"/>
        <end position="464"/>
    </location>
</feature>
<reference evidence="3 4" key="1">
    <citation type="submission" date="2021-07" db="EMBL/GenBank/DDBJ databases">
        <title>Isolation and characterization of bacteria from a gold mining with a capacity of golden bioaccumulation.</title>
        <authorList>
            <person name="Yang X.J."/>
        </authorList>
    </citation>
    <scope>NUCLEOTIDE SEQUENCE [LARGE SCALE GENOMIC DNA]</scope>
    <source>
        <strain evidence="3 4">Au29</strain>
    </source>
</reference>
<name>A0ABX8TCE1_9CAUL</name>
<sequence>MSDDFSARLALPYLAAGQMQKHVTLNEALTRLDALTATAVASATTAAQPSDAADGALYILPAGATGAAWVGRAAGALMRFEAGGWTQIAAPVGLVAVVLDTQSVLVRAPGEWRSLGGLLGEVQNLSRLGVGATADAGNPVAVKAGKMLFTAREVEAGGDGDLRMTLNKQSAADVLSLLFQSGWGGRAELGLVGDDDFSLKVSADGGTWTRAFAVDRATGRVDFDQGATRRETTVFTANGSYVPPVWARWVEAVCVGGGAGGGSGMAGAAGTARFGGGGGGAGGLSEGRWPASALSAGLAVTVGAGGNGGAAASGAGVNGGNGADSRVALSGVTLLSAAGGSAGGGGSATAGASGAGGLGARSANAGGVSSITATAGAGAATTCTDGPGGGGAGGGLSAADAERAGGAGGAGAYAGLRAAGGTGGASVGASGQASASPNLSWAGGGGGGGGASASASGFAGATGRNLRRGRRRGRCRPEHLRRGRRRRRGRGSHHGRRMTGRLKTLMRPIEVLEDEAWEVPDSLSDDDWRAQSGWDGRRPVDGMNEEDEG</sequence>
<feature type="region of interest" description="Disordered" evidence="1">
    <location>
        <begin position="440"/>
        <end position="501"/>
    </location>
</feature>
<evidence type="ECO:0000313" key="3">
    <source>
        <dbReference type="EMBL" id="QYC08841.1"/>
    </source>
</evidence>
<evidence type="ECO:0000256" key="1">
    <source>
        <dbReference type="SAM" id="MobiDB-lite"/>
    </source>
</evidence>
<dbReference type="Pfam" id="PF21722">
    <property type="entry name" value="Gly_rich_2"/>
    <property type="match status" value="1"/>
</dbReference>
<feature type="compositionally biased region" description="Low complexity" evidence="1">
    <location>
        <begin position="452"/>
        <end position="464"/>
    </location>
</feature>
<proteinExistence type="predicted"/>
<evidence type="ECO:0000259" key="2">
    <source>
        <dbReference type="Pfam" id="PF21722"/>
    </source>
</evidence>
<evidence type="ECO:0000313" key="4">
    <source>
        <dbReference type="Proteomes" id="UP000824334"/>
    </source>
</evidence>
<organism evidence="3 4">
    <name type="scientific">Brevundimonas nasdae</name>
    <dbReference type="NCBI Taxonomy" id="172043"/>
    <lineage>
        <taxon>Bacteria</taxon>
        <taxon>Pseudomonadati</taxon>
        <taxon>Pseudomonadota</taxon>
        <taxon>Alphaproteobacteria</taxon>
        <taxon>Caulobacterales</taxon>
        <taxon>Caulobacteraceae</taxon>
        <taxon>Brevundimonas</taxon>
    </lineage>
</organism>
<accession>A0ABX8TCE1</accession>
<dbReference type="Proteomes" id="UP000824334">
    <property type="component" value="Chromosome"/>
</dbReference>
<dbReference type="InterPro" id="IPR021251">
    <property type="entry name" value="DUF2793"/>
</dbReference>
<dbReference type="EMBL" id="CP080034">
    <property type="protein sequence ID" value="QYC08841.1"/>
    <property type="molecule type" value="Genomic_DNA"/>
</dbReference>
<feature type="compositionally biased region" description="Basic residues" evidence="1">
    <location>
        <begin position="465"/>
        <end position="474"/>
    </location>
</feature>
<dbReference type="Pfam" id="PF10983">
    <property type="entry name" value="DUF2793"/>
    <property type="match status" value="1"/>
</dbReference>
<feature type="region of interest" description="Disordered" evidence="1">
    <location>
        <begin position="516"/>
        <end position="549"/>
    </location>
</feature>
<keyword evidence="4" id="KW-1185">Reference proteome</keyword>
<dbReference type="RefSeq" id="WP_219354540.1">
    <property type="nucleotide sequence ID" value="NZ_CP080034.1"/>
</dbReference>
<feature type="compositionally biased region" description="Gly residues" evidence="1">
    <location>
        <begin position="442"/>
        <end position="451"/>
    </location>
</feature>
<dbReference type="InterPro" id="IPR049304">
    <property type="entry name" value="Gly_rich_dom"/>
</dbReference>
<dbReference type="GeneID" id="94377364"/>
<protein>
    <submittedName>
        <fullName evidence="3">DUF2793 domain-containing protein</fullName>
    </submittedName>
</protein>